<dbReference type="PANTHER" id="PTHR44591">
    <property type="entry name" value="STRESS RESPONSE REGULATOR PROTEIN 1"/>
    <property type="match status" value="1"/>
</dbReference>
<evidence type="ECO:0000313" key="5">
    <source>
        <dbReference type="Proteomes" id="UP000095347"/>
    </source>
</evidence>
<dbReference type="PANTHER" id="PTHR44591:SF3">
    <property type="entry name" value="RESPONSE REGULATORY DOMAIN-CONTAINING PROTEIN"/>
    <property type="match status" value="1"/>
</dbReference>
<comment type="caution">
    <text evidence="4">The sequence shown here is derived from an EMBL/GenBank/DDBJ whole genome shotgun (WGS) entry which is preliminary data.</text>
</comment>
<dbReference type="Proteomes" id="UP000095347">
    <property type="component" value="Unassembled WGS sequence"/>
</dbReference>
<dbReference type="SUPFAM" id="SSF52172">
    <property type="entry name" value="CheY-like"/>
    <property type="match status" value="1"/>
</dbReference>
<evidence type="ECO:0000256" key="1">
    <source>
        <dbReference type="ARBA" id="ARBA00022553"/>
    </source>
</evidence>
<dbReference type="PROSITE" id="PS50110">
    <property type="entry name" value="RESPONSE_REGULATORY"/>
    <property type="match status" value="1"/>
</dbReference>
<organism evidence="4 5">
    <name type="scientific">Magnetovibrio blakemorei</name>
    <dbReference type="NCBI Taxonomy" id="28181"/>
    <lineage>
        <taxon>Bacteria</taxon>
        <taxon>Pseudomonadati</taxon>
        <taxon>Pseudomonadota</taxon>
        <taxon>Alphaproteobacteria</taxon>
        <taxon>Rhodospirillales</taxon>
        <taxon>Magnetovibrionaceae</taxon>
        <taxon>Magnetovibrio</taxon>
    </lineage>
</organism>
<evidence type="ECO:0000259" key="3">
    <source>
        <dbReference type="PROSITE" id="PS50110"/>
    </source>
</evidence>
<dbReference type="Pfam" id="PF00072">
    <property type="entry name" value="Response_reg"/>
    <property type="match status" value="1"/>
</dbReference>
<feature type="domain" description="Response regulatory" evidence="3">
    <location>
        <begin position="3"/>
        <end position="119"/>
    </location>
</feature>
<dbReference type="InterPro" id="IPR011006">
    <property type="entry name" value="CheY-like_superfamily"/>
</dbReference>
<dbReference type="OrthoDB" id="9800897at2"/>
<dbReference type="InterPro" id="IPR050595">
    <property type="entry name" value="Bact_response_regulator"/>
</dbReference>
<dbReference type="STRING" id="28181.BEN30_02850"/>
<dbReference type="AlphaFoldDB" id="A0A1E5QBQ1"/>
<proteinExistence type="predicted"/>
<dbReference type="RefSeq" id="WP_069956516.1">
    <property type="nucleotide sequence ID" value="NZ_MCGG01000006.1"/>
</dbReference>
<dbReference type="InterPro" id="IPR001789">
    <property type="entry name" value="Sig_transdc_resp-reg_receiver"/>
</dbReference>
<sequence>MSTILIIDDDLDICALLSVYIKHGGHKALEAHDGQEGLKQAQAANPDLIILDIKMPIMDGTVVLKSLRKMTQTAKTPVIALSAMGTSDLRDDMYSLGCNAYISKPVDIEVFLNTVKTLLPA</sequence>
<feature type="modified residue" description="4-aspartylphosphate" evidence="2">
    <location>
        <position position="52"/>
    </location>
</feature>
<name>A0A1E5QBQ1_9PROT</name>
<dbReference type="Gene3D" id="3.40.50.2300">
    <property type="match status" value="1"/>
</dbReference>
<dbReference type="SMART" id="SM00448">
    <property type="entry name" value="REC"/>
    <property type="match status" value="1"/>
</dbReference>
<reference evidence="5" key="1">
    <citation type="submission" date="2016-07" db="EMBL/GenBank/DDBJ databases">
        <authorList>
            <person name="Florea S."/>
            <person name="Webb J.S."/>
            <person name="Jaromczyk J."/>
            <person name="Schardl C.L."/>
        </authorList>
    </citation>
    <scope>NUCLEOTIDE SEQUENCE [LARGE SCALE GENOMIC DNA]</scope>
    <source>
        <strain evidence="5">MV-1</strain>
    </source>
</reference>
<evidence type="ECO:0000313" key="4">
    <source>
        <dbReference type="EMBL" id="OEJ69506.1"/>
    </source>
</evidence>
<keyword evidence="1 2" id="KW-0597">Phosphoprotein</keyword>
<gene>
    <name evidence="4" type="ORF">BEN30_02850</name>
</gene>
<dbReference type="EMBL" id="MCGG01000006">
    <property type="protein sequence ID" value="OEJ69506.1"/>
    <property type="molecule type" value="Genomic_DNA"/>
</dbReference>
<dbReference type="GO" id="GO:0000160">
    <property type="term" value="P:phosphorelay signal transduction system"/>
    <property type="evidence" value="ECO:0007669"/>
    <property type="project" value="InterPro"/>
</dbReference>
<accession>A0A1E5QBQ1</accession>
<protein>
    <recommendedName>
        <fullName evidence="3">Response regulatory domain-containing protein</fullName>
    </recommendedName>
</protein>
<evidence type="ECO:0000256" key="2">
    <source>
        <dbReference type="PROSITE-ProRule" id="PRU00169"/>
    </source>
</evidence>
<keyword evidence="5" id="KW-1185">Reference proteome</keyword>